<gene>
    <name evidence="6" type="ORF">ACFQ07_23655</name>
</gene>
<evidence type="ECO:0000256" key="4">
    <source>
        <dbReference type="ARBA" id="ARBA00022807"/>
    </source>
</evidence>
<sequence>DQIGKPYGWGAEGPRAFDCSGLTYAAYRAAGITIPRTSGQQWRHAPHIPRGHERPGDLVFFNTGPGTSTTNPGHVGLVIAPGKMIAAPHSGTVIQIQSYQRNTLLGFARPRPGR</sequence>
<reference evidence="7" key="1">
    <citation type="journal article" date="2019" name="Int. J. Syst. Evol. Microbiol.">
        <title>The Global Catalogue of Microorganisms (GCM) 10K type strain sequencing project: providing services to taxonomists for standard genome sequencing and annotation.</title>
        <authorList>
            <consortium name="The Broad Institute Genomics Platform"/>
            <consortium name="The Broad Institute Genome Sequencing Center for Infectious Disease"/>
            <person name="Wu L."/>
            <person name="Ma J."/>
        </authorList>
    </citation>
    <scope>NUCLEOTIDE SEQUENCE [LARGE SCALE GENOMIC DNA]</scope>
    <source>
        <strain evidence="7">JCM 31696</strain>
    </source>
</reference>
<comment type="caution">
    <text evidence="6">The sequence shown here is derived from an EMBL/GenBank/DDBJ whole genome shotgun (WGS) entry which is preliminary data.</text>
</comment>
<protein>
    <submittedName>
        <fullName evidence="6">C40 family peptidase</fullName>
    </submittedName>
</protein>
<evidence type="ECO:0000256" key="2">
    <source>
        <dbReference type="ARBA" id="ARBA00022670"/>
    </source>
</evidence>
<keyword evidence="2" id="KW-0645">Protease</keyword>
<dbReference type="InterPro" id="IPR000064">
    <property type="entry name" value="NLP_P60_dom"/>
</dbReference>
<dbReference type="Gene3D" id="3.90.1720.10">
    <property type="entry name" value="endopeptidase domain like (from Nostoc punctiforme)"/>
    <property type="match status" value="1"/>
</dbReference>
<evidence type="ECO:0000256" key="3">
    <source>
        <dbReference type="ARBA" id="ARBA00022801"/>
    </source>
</evidence>
<dbReference type="PROSITE" id="PS51935">
    <property type="entry name" value="NLPC_P60"/>
    <property type="match status" value="1"/>
</dbReference>
<dbReference type="Proteomes" id="UP001597083">
    <property type="component" value="Unassembled WGS sequence"/>
</dbReference>
<evidence type="ECO:0000256" key="1">
    <source>
        <dbReference type="ARBA" id="ARBA00007074"/>
    </source>
</evidence>
<feature type="domain" description="NlpC/P60" evidence="5">
    <location>
        <begin position="1"/>
        <end position="114"/>
    </location>
</feature>
<comment type="similarity">
    <text evidence="1">Belongs to the peptidase C40 family.</text>
</comment>
<dbReference type="EMBL" id="JBHTIR010003471">
    <property type="protein sequence ID" value="MFD0855256.1"/>
    <property type="molecule type" value="Genomic_DNA"/>
</dbReference>
<keyword evidence="4" id="KW-0788">Thiol protease</keyword>
<evidence type="ECO:0000313" key="7">
    <source>
        <dbReference type="Proteomes" id="UP001597083"/>
    </source>
</evidence>
<keyword evidence="3" id="KW-0378">Hydrolase</keyword>
<evidence type="ECO:0000313" key="6">
    <source>
        <dbReference type="EMBL" id="MFD0855256.1"/>
    </source>
</evidence>
<feature type="non-terminal residue" evidence="6">
    <location>
        <position position="1"/>
    </location>
</feature>
<evidence type="ECO:0000259" key="5">
    <source>
        <dbReference type="PROSITE" id="PS51935"/>
    </source>
</evidence>
<dbReference type="InterPro" id="IPR038765">
    <property type="entry name" value="Papain-like_cys_pep_sf"/>
</dbReference>
<dbReference type="PANTHER" id="PTHR47359:SF3">
    <property type="entry name" value="NLP_P60 DOMAIN-CONTAINING PROTEIN-RELATED"/>
    <property type="match status" value="1"/>
</dbReference>
<dbReference type="Pfam" id="PF00877">
    <property type="entry name" value="NLPC_P60"/>
    <property type="match status" value="1"/>
</dbReference>
<dbReference type="PANTHER" id="PTHR47359">
    <property type="entry name" value="PEPTIDOGLYCAN DL-ENDOPEPTIDASE CWLO"/>
    <property type="match status" value="1"/>
</dbReference>
<keyword evidence="7" id="KW-1185">Reference proteome</keyword>
<dbReference type="SUPFAM" id="SSF54001">
    <property type="entry name" value="Cysteine proteinases"/>
    <property type="match status" value="1"/>
</dbReference>
<proteinExistence type="inferred from homology"/>
<name>A0ABW3CNV5_9ACTN</name>
<dbReference type="InterPro" id="IPR051794">
    <property type="entry name" value="PG_Endopeptidase_C40"/>
</dbReference>
<organism evidence="6 7">
    <name type="scientific">Actinomadura adrarensis</name>
    <dbReference type="NCBI Taxonomy" id="1819600"/>
    <lineage>
        <taxon>Bacteria</taxon>
        <taxon>Bacillati</taxon>
        <taxon>Actinomycetota</taxon>
        <taxon>Actinomycetes</taxon>
        <taxon>Streptosporangiales</taxon>
        <taxon>Thermomonosporaceae</taxon>
        <taxon>Actinomadura</taxon>
    </lineage>
</organism>
<accession>A0ABW3CNV5</accession>